<dbReference type="PANTHER" id="PTHR38445:SF9">
    <property type="entry name" value="HTH-TYPE TRANSCRIPTIONAL REPRESSOR YTRA"/>
    <property type="match status" value="1"/>
</dbReference>
<proteinExistence type="predicted"/>
<evidence type="ECO:0000256" key="3">
    <source>
        <dbReference type="ARBA" id="ARBA00023163"/>
    </source>
</evidence>
<dbReference type="SUPFAM" id="SSF46785">
    <property type="entry name" value="Winged helix' DNA-binding domain"/>
    <property type="match status" value="1"/>
</dbReference>
<dbReference type="Proteomes" id="UP001267290">
    <property type="component" value="Unassembled WGS sequence"/>
</dbReference>
<comment type="caution">
    <text evidence="5">The sequence shown here is derived from an EMBL/GenBank/DDBJ whole genome shotgun (WGS) entry which is preliminary data.</text>
</comment>
<keyword evidence="2" id="KW-0238">DNA-binding</keyword>
<feature type="domain" description="HTH gntR-type" evidence="4">
    <location>
        <begin position="16"/>
        <end position="84"/>
    </location>
</feature>
<dbReference type="EMBL" id="JAVDSB010000020">
    <property type="protein sequence ID" value="MDR6554845.1"/>
    <property type="molecule type" value="Genomic_DNA"/>
</dbReference>
<keyword evidence="3" id="KW-0804">Transcription</keyword>
<dbReference type="RefSeq" id="WP_310502253.1">
    <property type="nucleotide sequence ID" value="NZ_JAVDSB010000020.1"/>
</dbReference>
<dbReference type="PROSITE" id="PS50949">
    <property type="entry name" value="HTH_GNTR"/>
    <property type="match status" value="1"/>
</dbReference>
<dbReference type="InterPro" id="IPR000524">
    <property type="entry name" value="Tscrpt_reg_HTH_GntR"/>
</dbReference>
<dbReference type="InterPro" id="IPR036390">
    <property type="entry name" value="WH_DNA-bd_sf"/>
</dbReference>
<reference evidence="5 6" key="1">
    <citation type="submission" date="2023-07" db="EMBL/GenBank/DDBJ databases">
        <title>Sorghum-associated microbial communities from plants grown in Nebraska, USA.</title>
        <authorList>
            <person name="Schachtman D."/>
        </authorList>
    </citation>
    <scope>NUCLEOTIDE SEQUENCE [LARGE SCALE GENOMIC DNA]</scope>
    <source>
        <strain evidence="5 6">CC258</strain>
    </source>
</reference>
<name>A0ABU1P514_9BACL</name>
<gene>
    <name evidence="5" type="ORF">J2736_006076</name>
</gene>
<sequence>MDEKKLPLRVAPDLAFNVNTQIKEQLKWLIGIGHIEPGDMLPSTSQLADELGLNLNTINNAFTQLRYEGLVTMQRGRGTQVVDGIQTERLRKERLSMQKLLEKTICEAVSAGHDLQQLFTASLAYVLLSTPRTQEKLHIVLVECREHDHQFLSEAIAQATDCTVSLLFLEDPYPNGEESDEILRHANFIITTLIHEDEVKSRFACYDKKIVVIGTTVDTSCLLQISRLESDTNVTFVCLGKTGGEWMANQVRDAGIDHIHFGTLGWNDRERLPSVLQQSDIIYASSSVFPELKKLASEKVELFPIRLEKTSKSLLDEISKQSIRR</sequence>
<keyword evidence="6" id="KW-1185">Reference proteome</keyword>
<evidence type="ECO:0000313" key="6">
    <source>
        <dbReference type="Proteomes" id="UP001267290"/>
    </source>
</evidence>
<dbReference type="SMART" id="SM00345">
    <property type="entry name" value="HTH_GNTR"/>
    <property type="match status" value="1"/>
</dbReference>
<dbReference type="InterPro" id="IPR036388">
    <property type="entry name" value="WH-like_DNA-bd_sf"/>
</dbReference>
<dbReference type="Pfam" id="PF00392">
    <property type="entry name" value="GntR"/>
    <property type="match status" value="1"/>
</dbReference>
<evidence type="ECO:0000259" key="4">
    <source>
        <dbReference type="PROSITE" id="PS50949"/>
    </source>
</evidence>
<evidence type="ECO:0000313" key="5">
    <source>
        <dbReference type="EMBL" id="MDR6554845.1"/>
    </source>
</evidence>
<dbReference type="CDD" id="cd07377">
    <property type="entry name" value="WHTH_GntR"/>
    <property type="match status" value="1"/>
</dbReference>
<dbReference type="PANTHER" id="PTHR38445">
    <property type="entry name" value="HTH-TYPE TRANSCRIPTIONAL REPRESSOR YTRA"/>
    <property type="match status" value="1"/>
</dbReference>
<dbReference type="Gene3D" id="1.10.10.10">
    <property type="entry name" value="Winged helix-like DNA-binding domain superfamily/Winged helix DNA-binding domain"/>
    <property type="match status" value="1"/>
</dbReference>
<evidence type="ECO:0000256" key="1">
    <source>
        <dbReference type="ARBA" id="ARBA00023015"/>
    </source>
</evidence>
<keyword evidence="1" id="KW-0805">Transcription regulation</keyword>
<protein>
    <submittedName>
        <fullName evidence="5">GntR family transcriptional regulator</fullName>
    </submittedName>
</protein>
<organism evidence="5 6">
    <name type="scientific">Paenibacillus qinlingensis</name>
    <dbReference type="NCBI Taxonomy" id="1837343"/>
    <lineage>
        <taxon>Bacteria</taxon>
        <taxon>Bacillati</taxon>
        <taxon>Bacillota</taxon>
        <taxon>Bacilli</taxon>
        <taxon>Bacillales</taxon>
        <taxon>Paenibacillaceae</taxon>
        <taxon>Paenibacillus</taxon>
    </lineage>
</organism>
<accession>A0ABU1P514</accession>
<evidence type="ECO:0000256" key="2">
    <source>
        <dbReference type="ARBA" id="ARBA00023125"/>
    </source>
</evidence>